<keyword evidence="1" id="KW-0472">Membrane</keyword>
<accession>A0A2T6C713</accession>
<organism evidence="2 3">
    <name type="scientific">Kordia periserrulae</name>
    <dbReference type="NCBI Taxonomy" id="701523"/>
    <lineage>
        <taxon>Bacteria</taxon>
        <taxon>Pseudomonadati</taxon>
        <taxon>Bacteroidota</taxon>
        <taxon>Flavobacteriia</taxon>
        <taxon>Flavobacteriales</taxon>
        <taxon>Flavobacteriaceae</taxon>
        <taxon>Kordia</taxon>
    </lineage>
</organism>
<name>A0A2T6C713_9FLAO</name>
<proteinExistence type="predicted"/>
<evidence type="ECO:0000256" key="1">
    <source>
        <dbReference type="SAM" id="Phobius"/>
    </source>
</evidence>
<keyword evidence="1" id="KW-0812">Transmembrane</keyword>
<feature type="transmembrane region" description="Helical" evidence="1">
    <location>
        <begin position="152"/>
        <end position="171"/>
    </location>
</feature>
<dbReference type="RefSeq" id="WP_108113447.1">
    <property type="nucleotide sequence ID" value="NZ_QBKT01000001.1"/>
</dbReference>
<feature type="transmembrane region" description="Helical" evidence="1">
    <location>
        <begin position="237"/>
        <end position="255"/>
    </location>
</feature>
<feature type="transmembrane region" description="Helical" evidence="1">
    <location>
        <begin position="53"/>
        <end position="70"/>
    </location>
</feature>
<gene>
    <name evidence="2" type="ORF">C8N46_101714</name>
</gene>
<evidence type="ECO:0000313" key="2">
    <source>
        <dbReference type="EMBL" id="PTX64104.1"/>
    </source>
</evidence>
<comment type="caution">
    <text evidence="2">The sequence shown here is derived from an EMBL/GenBank/DDBJ whole genome shotgun (WGS) entry which is preliminary data.</text>
</comment>
<feature type="transmembrane region" description="Helical" evidence="1">
    <location>
        <begin position="205"/>
        <end position="225"/>
    </location>
</feature>
<dbReference type="OrthoDB" id="343560at2"/>
<keyword evidence="3" id="KW-1185">Reference proteome</keyword>
<sequence>MKLLNHVLNTVKKESPILYTIVLIHVVFAIICVGGMLIDERTLGGISVWIKPLKFWISGGIYILTLGFFITKYPYSLKKKNILRNIVSWTLLLETGIIFYQAVRGVRSHYNQDSLFDGMLFTAMGILIGINVLIMILLAFDAARLKLKVAKPIQVAICIGWIVVIVGSWVGGHMIGQLAHNVGVADGGEGLPILNWSTVGGDLRVAHFVGLHGIQIIPLFAWILVKKWHTTTRNKVIAVLIFGLLFTACIAYVFYQAMQGIPFIK</sequence>
<protein>
    <submittedName>
        <fullName evidence="2">Uncharacterized protein</fullName>
    </submittedName>
</protein>
<reference evidence="2 3" key="1">
    <citation type="submission" date="2018-04" db="EMBL/GenBank/DDBJ databases">
        <title>Genomic Encyclopedia of Archaeal and Bacterial Type Strains, Phase II (KMG-II): from individual species to whole genera.</title>
        <authorList>
            <person name="Goeker M."/>
        </authorList>
    </citation>
    <scope>NUCLEOTIDE SEQUENCE [LARGE SCALE GENOMIC DNA]</scope>
    <source>
        <strain evidence="2 3">DSM 25731</strain>
    </source>
</reference>
<feature type="transmembrane region" description="Helical" evidence="1">
    <location>
        <begin position="16"/>
        <end position="38"/>
    </location>
</feature>
<feature type="transmembrane region" description="Helical" evidence="1">
    <location>
        <begin position="120"/>
        <end position="140"/>
    </location>
</feature>
<feature type="transmembrane region" description="Helical" evidence="1">
    <location>
        <begin position="82"/>
        <end position="100"/>
    </location>
</feature>
<dbReference type="Proteomes" id="UP000244090">
    <property type="component" value="Unassembled WGS sequence"/>
</dbReference>
<keyword evidence="1" id="KW-1133">Transmembrane helix</keyword>
<dbReference type="AlphaFoldDB" id="A0A2T6C713"/>
<evidence type="ECO:0000313" key="3">
    <source>
        <dbReference type="Proteomes" id="UP000244090"/>
    </source>
</evidence>
<dbReference type="EMBL" id="QBKT01000001">
    <property type="protein sequence ID" value="PTX64104.1"/>
    <property type="molecule type" value="Genomic_DNA"/>
</dbReference>